<evidence type="ECO:0000256" key="1">
    <source>
        <dbReference type="ARBA" id="ARBA00004123"/>
    </source>
</evidence>
<feature type="compositionally biased region" description="Polar residues" evidence="8">
    <location>
        <begin position="136"/>
        <end position="159"/>
    </location>
</feature>
<evidence type="ECO:0000256" key="8">
    <source>
        <dbReference type="SAM" id="MobiDB-lite"/>
    </source>
</evidence>
<reference evidence="10 11" key="1">
    <citation type="submission" date="2020-01" db="EMBL/GenBank/DDBJ databases">
        <authorList>
            <person name="Gupta K D."/>
        </authorList>
    </citation>
    <scope>NUCLEOTIDE SEQUENCE [LARGE SCALE GENOMIC DNA]</scope>
</reference>
<comment type="caution">
    <text evidence="10">The sequence shown here is derived from an EMBL/GenBank/DDBJ whole genome shotgun (WGS) entry which is preliminary data.</text>
</comment>
<dbReference type="GO" id="GO:0046872">
    <property type="term" value="F:metal ion binding"/>
    <property type="evidence" value="ECO:0007669"/>
    <property type="project" value="UniProtKB-KW"/>
</dbReference>
<feature type="compositionally biased region" description="Polar residues" evidence="8">
    <location>
        <begin position="241"/>
        <end position="250"/>
    </location>
</feature>
<keyword evidence="11" id="KW-1185">Reference proteome</keyword>
<organism evidence="10 11">
    <name type="scientific">Cyclocybe aegerita</name>
    <name type="common">Black poplar mushroom</name>
    <name type="synonym">Agrocybe aegerita</name>
    <dbReference type="NCBI Taxonomy" id="1973307"/>
    <lineage>
        <taxon>Eukaryota</taxon>
        <taxon>Fungi</taxon>
        <taxon>Dikarya</taxon>
        <taxon>Basidiomycota</taxon>
        <taxon>Agaricomycotina</taxon>
        <taxon>Agaricomycetes</taxon>
        <taxon>Agaricomycetidae</taxon>
        <taxon>Agaricales</taxon>
        <taxon>Agaricineae</taxon>
        <taxon>Bolbitiaceae</taxon>
        <taxon>Cyclocybe</taxon>
    </lineage>
</organism>
<dbReference type="AlphaFoldDB" id="A0A8S0XPH9"/>
<feature type="compositionally biased region" description="Polar residues" evidence="8">
    <location>
        <begin position="111"/>
        <end position="129"/>
    </location>
</feature>
<dbReference type="OrthoDB" id="8062037at2759"/>
<dbReference type="SUPFAM" id="SSF57716">
    <property type="entry name" value="Glucocorticoid receptor-like (DNA-binding domain)"/>
    <property type="match status" value="4"/>
</dbReference>
<dbReference type="EMBL" id="CACVBS010000035">
    <property type="protein sequence ID" value="CAA7261957.1"/>
    <property type="molecule type" value="Genomic_DNA"/>
</dbReference>
<dbReference type="GO" id="GO:0005634">
    <property type="term" value="C:nucleus"/>
    <property type="evidence" value="ECO:0007669"/>
    <property type="project" value="UniProtKB-SubCell"/>
</dbReference>
<dbReference type="InterPro" id="IPR001781">
    <property type="entry name" value="Znf_LIM"/>
</dbReference>
<evidence type="ECO:0000259" key="9">
    <source>
        <dbReference type="PROSITE" id="PS50023"/>
    </source>
</evidence>
<evidence type="ECO:0000256" key="7">
    <source>
        <dbReference type="PROSITE-ProRule" id="PRU00125"/>
    </source>
</evidence>
<evidence type="ECO:0000256" key="4">
    <source>
        <dbReference type="ARBA" id="ARBA00022833"/>
    </source>
</evidence>
<dbReference type="PANTHER" id="PTHR24215">
    <property type="entry name" value="RHO-GTPASE-ACTIVATING PROTEIN LRG1"/>
    <property type="match status" value="1"/>
</dbReference>
<dbReference type="GO" id="GO:0005737">
    <property type="term" value="C:cytoplasm"/>
    <property type="evidence" value="ECO:0007669"/>
    <property type="project" value="TreeGrafter"/>
</dbReference>
<dbReference type="Proteomes" id="UP000467700">
    <property type="component" value="Unassembled WGS sequence"/>
</dbReference>
<keyword evidence="2 7" id="KW-0479">Metal-binding</keyword>
<evidence type="ECO:0000256" key="2">
    <source>
        <dbReference type="ARBA" id="ARBA00022723"/>
    </source>
</evidence>
<name>A0A8S0XPH9_CYCAE</name>
<dbReference type="GO" id="GO:0030036">
    <property type="term" value="P:actin cytoskeleton organization"/>
    <property type="evidence" value="ECO:0007669"/>
    <property type="project" value="TreeGrafter"/>
</dbReference>
<dbReference type="Gene3D" id="2.10.110.10">
    <property type="entry name" value="Cysteine Rich Protein"/>
    <property type="match status" value="2"/>
</dbReference>
<gene>
    <name evidence="10" type="ORF">AAE3_LOCUS4273</name>
</gene>
<keyword evidence="3" id="KW-0677">Repeat</keyword>
<comment type="subcellular location">
    <subcellularLocation>
        <location evidence="1">Nucleus</location>
    </subcellularLocation>
</comment>
<keyword evidence="6" id="KW-0539">Nucleus</keyword>
<evidence type="ECO:0000256" key="6">
    <source>
        <dbReference type="ARBA" id="ARBA00023242"/>
    </source>
</evidence>
<dbReference type="CDD" id="cd09326">
    <property type="entry name" value="LIM_CRP_like"/>
    <property type="match status" value="2"/>
</dbReference>
<dbReference type="FunFam" id="2.10.110.10:FF:000001">
    <property type="entry name" value="Cysteine and glycine-rich protein 1"/>
    <property type="match status" value="2"/>
</dbReference>
<evidence type="ECO:0000313" key="11">
    <source>
        <dbReference type="Proteomes" id="UP000467700"/>
    </source>
</evidence>
<keyword evidence="5 7" id="KW-0440">LIM domain</keyword>
<evidence type="ECO:0000256" key="5">
    <source>
        <dbReference type="ARBA" id="ARBA00023038"/>
    </source>
</evidence>
<accession>A0A8S0XPH9</accession>
<protein>
    <recommendedName>
        <fullName evidence="9">LIM zinc-binding domain-containing protein</fullName>
    </recommendedName>
</protein>
<sequence>MHPYSGTPICPRCSKAVYLAEQVLGPGRKLYHKPCLTCMICSKRLDSFTLLEHDEQPYCKSCHLKNFGTRDLRHANLPHVPVPGEERSSSPSSPPPSKGVFPPQALLRPLNTGNTSTSSPLNRSNTNTLPRLRPNRSLTSPISPTFSRTTGPLSPTYQLQSQTTGSGANGSGNGTPSSGSGSRSSSAGTPPLPPRNANTITEEEEVDMQDTPMSDDVIAEEGQERATSDHPSPPPLPARATTPSGMSNTGRPGIGTIPRTIPLYLNDNGSSGGRAPYKHHTSRSVGAVPASYVTSASKYTASYTKDDSAVPDTQADSEETIGNGEVEEDPLSRFTAMTTTASSPGAGSGSFGLGNMTPLKQTATGTRYGVALGGGVGSPPGGVGVHMTGQAKKWGAGTPVCPRCKKSVYFAEQVKAVGKTFHKNCLRCVECNTSLSSGRLHDHDGDPFCVRCYNKLHGPQGGGYALLGKAGG</sequence>
<feature type="domain" description="LIM zinc-binding" evidence="9">
    <location>
        <begin position="8"/>
        <end position="69"/>
    </location>
</feature>
<feature type="compositionally biased region" description="Low complexity" evidence="8">
    <location>
        <begin position="174"/>
        <end position="189"/>
    </location>
</feature>
<feature type="region of interest" description="Disordered" evidence="8">
    <location>
        <begin position="75"/>
        <end position="258"/>
    </location>
</feature>
<evidence type="ECO:0000313" key="10">
    <source>
        <dbReference type="EMBL" id="CAA7261957.1"/>
    </source>
</evidence>
<evidence type="ECO:0000256" key="3">
    <source>
        <dbReference type="ARBA" id="ARBA00022737"/>
    </source>
</evidence>
<dbReference type="PANTHER" id="PTHR24215:SF35">
    <property type="entry name" value="MUSCLE LIM PROTEIN MLP84B"/>
    <property type="match status" value="1"/>
</dbReference>
<dbReference type="Pfam" id="PF00412">
    <property type="entry name" value="LIM"/>
    <property type="match status" value="2"/>
</dbReference>
<proteinExistence type="predicted"/>
<keyword evidence="4 7" id="KW-0862">Zinc</keyword>
<dbReference type="GO" id="GO:0030695">
    <property type="term" value="F:GTPase regulator activity"/>
    <property type="evidence" value="ECO:0007669"/>
    <property type="project" value="UniProtKB-ARBA"/>
</dbReference>
<dbReference type="PROSITE" id="PS50023">
    <property type="entry name" value="LIM_DOMAIN_2"/>
    <property type="match status" value="2"/>
</dbReference>
<feature type="domain" description="LIM zinc-binding" evidence="9">
    <location>
        <begin position="399"/>
        <end position="459"/>
    </location>
</feature>
<dbReference type="SMART" id="SM00132">
    <property type="entry name" value="LIM"/>
    <property type="match status" value="2"/>
</dbReference>
<dbReference type="PROSITE" id="PS00478">
    <property type="entry name" value="LIM_DOMAIN_1"/>
    <property type="match status" value="2"/>
</dbReference>